<dbReference type="eggNOG" id="COG0577">
    <property type="taxonomic scope" value="Bacteria"/>
</dbReference>
<evidence type="ECO:0000256" key="2">
    <source>
        <dbReference type="ARBA" id="ARBA00022448"/>
    </source>
</evidence>
<feature type="domain" description="ABC transporter" evidence="11">
    <location>
        <begin position="2"/>
        <end position="235"/>
    </location>
</feature>
<sequence length="621" mass="66693">MLELRDVTKRYGQTTVLEHVTFSFPARGLVCIMGPSGAGKSTLLNLLAGFDRDYEGEIRLDGLVLSDMDPDALCEYRRTEVGFVFQDYCLISGYTALENVLMASALNATSEEDRRARAERLLGRVGLGDKASQHAKTLSGGQKQRVAIARALMGSPTLILADEPTGALDRATSGEIMDLLCEIAHERLVVVITHDEKLLPFADDVLHIEDGRLVADGATTDAAQTSFETTEPDAIACTPEAAAAKDAQPHVADAPAPRAPVRALATAAANFRAHAPRLVAIAAIISLGLLAVLLSLSCRNVERQSIERFKQSNPVFGNGYIKGGDTAKALSKLRADGRVADSYNQYVLNDVGLSLDGKQETMAEKLPLPKATESLSYGTMPREGREEIALTPSLAKKFAANIHSLLGKQMQFDIGGTSRKLRVSGIYNAGYDDFFISSDIERDLYEGMQDQQVYSISYDVPEFDDVLPVRASLRALGFEPTDASAEVKNLSETFANVNRLFLSVAVLVCAVALFLCAVLLVRLQGSRVREMGLLSALGFRRRDVAAVIRFENLMLAGLAAVMCCVLVGLVNIVASLIAFPIEIGVAEVALSSAAAFATVLIVSALASARLLRADPARALRG</sequence>
<proteinExistence type="inferred from homology"/>
<dbReference type="PANTHER" id="PTHR24220">
    <property type="entry name" value="IMPORT ATP-BINDING PROTEIN"/>
    <property type="match status" value="1"/>
</dbReference>
<evidence type="ECO:0000256" key="4">
    <source>
        <dbReference type="ARBA" id="ARBA00022692"/>
    </source>
</evidence>
<dbReference type="GO" id="GO:0005886">
    <property type="term" value="C:plasma membrane"/>
    <property type="evidence" value="ECO:0007669"/>
    <property type="project" value="UniProtKB-SubCell"/>
</dbReference>
<keyword evidence="6" id="KW-0067">ATP-binding</keyword>
<evidence type="ECO:0000256" key="9">
    <source>
        <dbReference type="ARBA" id="ARBA00038388"/>
    </source>
</evidence>
<dbReference type="InterPro" id="IPR017871">
    <property type="entry name" value="ABC_transporter-like_CS"/>
</dbReference>
<evidence type="ECO:0000256" key="5">
    <source>
        <dbReference type="ARBA" id="ARBA00022741"/>
    </source>
</evidence>
<dbReference type="Pfam" id="PF00005">
    <property type="entry name" value="ABC_tran"/>
    <property type="match status" value="1"/>
</dbReference>
<evidence type="ECO:0000256" key="10">
    <source>
        <dbReference type="SAM" id="Phobius"/>
    </source>
</evidence>
<evidence type="ECO:0000313" key="12">
    <source>
        <dbReference type="EMBL" id="AEB07608.1"/>
    </source>
</evidence>
<dbReference type="InterPro" id="IPR003439">
    <property type="entry name" value="ABC_transporter-like_ATP-bd"/>
</dbReference>
<dbReference type="PROSITE" id="PS00211">
    <property type="entry name" value="ABC_TRANSPORTER_1"/>
    <property type="match status" value="1"/>
</dbReference>
<dbReference type="InterPro" id="IPR003593">
    <property type="entry name" value="AAA+_ATPase"/>
</dbReference>
<dbReference type="Proteomes" id="UP000006851">
    <property type="component" value="Chromosome"/>
</dbReference>
<evidence type="ECO:0000256" key="8">
    <source>
        <dbReference type="ARBA" id="ARBA00023136"/>
    </source>
</evidence>
<evidence type="ECO:0000256" key="3">
    <source>
        <dbReference type="ARBA" id="ARBA00022475"/>
    </source>
</evidence>
<dbReference type="Gene3D" id="3.40.50.300">
    <property type="entry name" value="P-loop containing nucleotide triphosphate hydrolases"/>
    <property type="match status" value="1"/>
</dbReference>
<dbReference type="InterPro" id="IPR003838">
    <property type="entry name" value="ABC3_permease_C"/>
</dbReference>
<dbReference type="GO" id="GO:0016887">
    <property type="term" value="F:ATP hydrolysis activity"/>
    <property type="evidence" value="ECO:0007669"/>
    <property type="project" value="InterPro"/>
</dbReference>
<dbReference type="EMBL" id="CP002628">
    <property type="protein sequence ID" value="AEB07608.1"/>
    <property type="molecule type" value="Genomic_DNA"/>
</dbReference>
<evidence type="ECO:0000256" key="1">
    <source>
        <dbReference type="ARBA" id="ARBA00004429"/>
    </source>
</evidence>
<keyword evidence="4 10" id="KW-0812">Transmembrane</keyword>
<dbReference type="AlphaFoldDB" id="F2N908"/>
<feature type="transmembrane region" description="Helical" evidence="10">
    <location>
        <begin position="555"/>
        <end position="581"/>
    </location>
</feature>
<keyword evidence="7 10" id="KW-1133">Transmembrane helix</keyword>
<keyword evidence="13" id="KW-1185">Reference proteome</keyword>
<dbReference type="GO" id="GO:0005524">
    <property type="term" value="F:ATP binding"/>
    <property type="evidence" value="ECO:0007669"/>
    <property type="project" value="UniProtKB-KW"/>
</dbReference>
<evidence type="ECO:0000259" key="11">
    <source>
        <dbReference type="PROSITE" id="PS50893"/>
    </source>
</evidence>
<dbReference type="PROSITE" id="PS50893">
    <property type="entry name" value="ABC_TRANSPORTER_2"/>
    <property type="match status" value="1"/>
</dbReference>
<evidence type="ECO:0000256" key="7">
    <source>
        <dbReference type="ARBA" id="ARBA00022989"/>
    </source>
</evidence>
<dbReference type="SMART" id="SM00382">
    <property type="entry name" value="AAA"/>
    <property type="match status" value="1"/>
</dbReference>
<feature type="transmembrane region" description="Helical" evidence="10">
    <location>
        <begin position="500"/>
        <end position="521"/>
    </location>
</feature>
<dbReference type="STRING" id="700015.Corgl_1509"/>
<dbReference type="GO" id="GO:0022857">
    <property type="term" value="F:transmembrane transporter activity"/>
    <property type="evidence" value="ECO:0007669"/>
    <property type="project" value="TreeGrafter"/>
</dbReference>
<dbReference type="InterPro" id="IPR017911">
    <property type="entry name" value="MacB-like_ATP-bd"/>
</dbReference>
<accession>F2N908</accession>
<dbReference type="HOGENOM" id="CLU_000604_78_2_11"/>
<keyword evidence="8 10" id="KW-0472">Membrane</keyword>
<comment type="similarity">
    <text evidence="9">Belongs to the ABC transporter superfamily. Macrolide exporter (TC 3.A.1.122) family.</text>
</comment>
<gene>
    <name evidence="12" type="ordered locus">Corgl_1509</name>
</gene>
<organism evidence="12 13">
    <name type="scientific">Coriobacterium glomerans (strain ATCC 49209 / DSM 20642 / JCM 10262 / PW2)</name>
    <dbReference type="NCBI Taxonomy" id="700015"/>
    <lineage>
        <taxon>Bacteria</taxon>
        <taxon>Bacillati</taxon>
        <taxon>Actinomycetota</taxon>
        <taxon>Coriobacteriia</taxon>
        <taxon>Coriobacteriales</taxon>
        <taxon>Coriobacteriaceae</taxon>
        <taxon>Coriobacterium</taxon>
    </lineage>
</organism>
<dbReference type="KEGG" id="cgo:Corgl_1509"/>
<comment type="subcellular location">
    <subcellularLocation>
        <location evidence="1">Cell inner membrane</location>
        <topology evidence="1">Multi-pass membrane protein</topology>
    </subcellularLocation>
</comment>
<evidence type="ECO:0000313" key="13">
    <source>
        <dbReference type="Proteomes" id="UP000006851"/>
    </source>
</evidence>
<keyword evidence="5" id="KW-0547">Nucleotide-binding</keyword>
<evidence type="ECO:0000256" key="6">
    <source>
        <dbReference type="ARBA" id="ARBA00022840"/>
    </source>
</evidence>
<protein>
    <submittedName>
        <fullName evidence="12">ABC transporter related protein</fullName>
    </submittedName>
</protein>
<dbReference type="InterPro" id="IPR027417">
    <property type="entry name" value="P-loop_NTPase"/>
</dbReference>
<dbReference type="SUPFAM" id="SSF52540">
    <property type="entry name" value="P-loop containing nucleoside triphosphate hydrolases"/>
    <property type="match status" value="1"/>
</dbReference>
<name>F2N908_CORGP</name>
<dbReference type="eggNOG" id="COG1136">
    <property type="taxonomic scope" value="Bacteria"/>
</dbReference>
<dbReference type="OrthoDB" id="2079174at2"/>
<dbReference type="CDD" id="cd03255">
    <property type="entry name" value="ABC_MJ0796_LolCDE_FtsE"/>
    <property type="match status" value="1"/>
</dbReference>
<feature type="transmembrane region" description="Helical" evidence="10">
    <location>
        <begin position="593"/>
        <end position="611"/>
    </location>
</feature>
<reference evidence="13" key="1">
    <citation type="journal article" date="2013" name="Stand. Genomic Sci.">
        <title>Complete genome sequence of Coriobacterium glomerans type strain (PW2(T)) from the midgut of Pyrrhocoris apterus L. (red soldier bug).</title>
        <authorList>
            <person name="Stackebrandt E."/>
            <person name="Zeytun A."/>
            <person name="Lapidus A."/>
            <person name="Nolan M."/>
            <person name="Lucas S."/>
            <person name="Hammon N."/>
            <person name="Deshpande S."/>
            <person name="Cheng J.F."/>
            <person name="Tapia R."/>
            <person name="Goodwin L.A."/>
            <person name="Pitluck S."/>
            <person name="Liolios K."/>
            <person name="Pagani I."/>
            <person name="Ivanova N."/>
            <person name="Mavromatis K."/>
            <person name="Mikhailova N."/>
            <person name="Huntemann M."/>
            <person name="Pati A."/>
            <person name="Chen A."/>
            <person name="Palaniappan K."/>
            <person name="Chang Y.J."/>
            <person name="Land M."/>
            <person name="Hauser L."/>
            <person name="Rohde M."/>
            <person name="Pukall R."/>
            <person name="Goker M."/>
            <person name="Detter J.C."/>
            <person name="Woyke T."/>
            <person name="Bristow J."/>
            <person name="Eisen J.A."/>
            <person name="Markowitz V."/>
            <person name="Hugenholtz P."/>
            <person name="Kyrpides N.C."/>
            <person name="Klenk H.P."/>
        </authorList>
    </citation>
    <scope>NUCLEOTIDE SEQUENCE</scope>
    <source>
        <strain evidence="13">ATCC 49209 / DSM 20642 / JCM 10262 / PW2</strain>
    </source>
</reference>
<dbReference type="RefSeq" id="WP_013709350.1">
    <property type="nucleotide sequence ID" value="NC_015389.1"/>
</dbReference>
<dbReference type="InterPro" id="IPR015854">
    <property type="entry name" value="ABC_transpr_LolD-like"/>
</dbReference>
<keyword evidence="3" id="KW-1003">Cell membrane</keyword>
<dbReference type="Pfam" id="PF02687">
    <property type="entry name" value="FtsX"/>
    <property type="match status" value="1"/>
</dbReference>
<keyword evidence="2" id="KW-0813">Transport</keyword>